<evidence type="ECO:0000313" key="2">
    <source>
        <dbReference type="Proteomes" id="UP000324800"/>
    </source>
</evidence>
<comment type="caution">
    <text evidence="1">The sequence shown here is derived from an EMBL/GenBank/DDBJ whole genome shotgun (WGS) entry which is preliminary data.</text>
</comment>
<gene>
    <name evidence="1" type="ORF">EZS28_024304</name>
</gene>
<reference evidence="1 2" key="1">
    <citation type="submission" date="2019-03" db="EMBL/GenBank/DDBJ databases">
        <title>Single cell metagenomics reveals metabolic interactions within the superorganism composed of flagellate Streblomastix strix and complex community of Bacteroidetes bacteria on its surface.</title>
        <authorList>
            <person name="Treitli S.C."/>
            <person name="Kolisko M."/>
            <person name="Husnik F."/>
            <person name="Keeling P."/>
            <person name="Hampl V."/>
        </authorList>
    </citation>
    <scope>NUCLEOTIDE SEQUENCE [LARGE SCALE GENOMIC DNA]</scope>
    <source>
        <strain evidence="1">ST1C</strain>
    </source>
</reference>
<dbReference type="Proteomes" id="UP000324800">
    <property type="component" value="Unassembled WGS sequence"/>
</dbReference>
<dbReference type="AlphaFoldDB" id="A0A5J4VC66"/>
<accession>A0A5J4VC66</accession>
<name>A0A5J4VC66_9EUKA</name>
<protein>
    <submittedName>
        <fullName evidence="1">Uncharacterized protein</fullName>
    </submittedName>
</protein>
<evidence type="ECO:0000313" key="1">
    <source>
        <dbReference type="EMBL" id="KAA6380168.1"/>
    </source>
</evidence>
<dbReference type="EMBL" id="SNRW01008064">
    <property type="protein sequence ID" value="KAA6380168.1"/>
    <property type="molecule type" value="Genomic_DNA"/>
</dbReference>
<sequence>MAVPESARRLLFPIPILQSNRNIRFKGNYASSNAQFKDGQLIAMELNADFWIFYKESSFSIVSVKKLVQQNAKTLPNEKAVQW</sequence>
<organism evidence="1 2">
    <name type="scientific">Streblomastix strix</name>
    <dbReference type="NCBI Taxonomy" id="222440"/>
    <lineage>
        <taxon>Eukaryota</taxon>
        <taxon>Metamonada</taxon>
        <taxon>Preaxostyla</taxon>
        <taxon>Oxymonadida</taxon>
        <taxon>Streblomastigidae</taxon>
        <taxon>Streblomastix</taxon>
    </lineage>
</organism>
<proteinExistence type="predicted"/>